<organism evidence="2 3">
    <name type="scientific">Dromaius novaehollandiae</name>
    <name type="common">Emu</name>
    <dbReference type="NCBI Taxonomy" id="8790"/>
    <lineage>
        <taxon>Eukaryota</taxon>
        <taxon>Metazoa</taxon>
        <taxon>Chordata</taxon>
        <taxon>Craniata</taxon>
        <taxon>Vertebrata</taxon>
        <taxon>Euteleostomi</taxon>
        <taxon>Archelosauria</taxon>
        <taxon>Archosauria</taxon>
        <taxon>Dinosauria</taxon>
        <taxon>Saurischia</taxon>
        <taxon>Theropoda</taxon>
        <taxon>Coelurosauria</taxon>
        <taxon>Aves</taxon>
        <taxon>Palaeognathae</taxon>
        <taxon>Casuariiformes</taxon>
        <taxon>Dromaiidae</taxon>
        <taxon>Dromaius</taxon>
    </lineage>
</organism>
<reference evidence="2" key="2">
    <citation type="submission" date="2025-09" db="UniProtKB">
        <authorList>
            <consortium name="Ensembl"/>
        </authorList>
    </citation>
    <scope>IDENTIFICATION</scope>
</reference>
<proteinExistence type="predicted"/>
<feature type="region of interest" description="Disordered" evidence="1">
    <location>
        <begin position="38"/>
        <end position="70"/>
    </location>
</feature>
<dbReference type="Ensembl" id="ENSDNVT00000015368.1">
    <property type="protein sequence ID" value="ENSDNVP00000012748.1"/>
    <property type="gene ID" value="ENSDNVG00000009006.1"/>
</dbReference>
<feature type="region of interest" description="Disordered" evidence="1">
    <location>
        <begin position="1"/>
        <end position="26"/>
    </location>
</feature>
<evidence type="ECO:0000313" key="3">
    <source>
        <dbReference type="Proteomes" id="UP000694423"/>
    </source>
</evidence>
<accession>A0A8C4JQH9</accession>
<dbReference type="InterPro" id="IPR029235">
    <property type="entry name" value="FAME"/>
</dbReference>
<evidence type="ECO:0000313" key="2">
    <source>
        <dbReference type="Ensembl" id="ENSDNVP00000012748.1"/>
    </source>
</evidence>
<dbReference type="PANTHER" id="PTHR16065:SF2">
    <property type="entry name" value="COILED-COIL DOMAIN CONTAINING 198"/>
    <property type="match status" value="1"/>
</dbReference>
<dbReference type="Proteomes" id="UP000694423">
    <property type="component" value="Unplaced"/>
</dbReference>
<evidence type="ECO:0000256" key="1">
    <source>
        <dbReference type="SAM" id="MobiDB-lite"/>
    </source>
</evidence>
<dbReference type="Pfam" id="PF15398">
    <property type="entry name" value="DUF4619"/>
    <property type="match status" value="1"/>
</dbReference>
<reference evidence="2" key="1">
    <citation type="submission" date="2025-08" db="UniProtKB">
        <authorList>
            <consortium name="Ensembl"/>
        </authorList>
    </citation>
    <scope>IDENTIFICATION</scope>
</reference>
<dbReference type="AlphaFoldDB" id="A0A8C4JQH9"/>
<dbReference type="PANTHER" id="PTHR16065">
    <property type="entry name" value="COILED-COIL DOMAIN CONTAINING 198"/>
    <property type="match status" value="1"/>
</dbReference>
<name>A0A8C4JQH9_DRONO</name>
<keyword evidence="3" id="KW-1185">Reference proteome</keyword>
<sequence length="127" mass="13861">MGLSSSRTHRRVTKVAPARAGGDLPVLPYIPAPRRFSHAPQEAAEQEKAAFPRQLPPLRETGYGRPTAGPLSFNTMLEKGDTSIIKQHPPRRPQVRRVWKASRGVVPSDPAPRPVDTCCRGSVATCC</sequence>
<protein>
    <submittedName>
        <fullName evidence="2">Uncharacterized protein</fullName>
    </submittedName>
</protein>